<feature type="transmembrane region" description="Helical" evidence="1">
    <location>
        <begin position="158"/>
        <end position="175"/>
    </location>
</feature>
<feature type="domain" description="DUF6536" evidence="2">
    <location>
        <begin position="47"/>
        <end position="198"/>
    </location>
</feature>
<keyword evidence="1" id="KW-0472">Membrane</keyword>
<feature type="transmembrane region" description="Helical" evidence="1">
    <location>
        <begin position="508"/>
        <end position="532"/>
    </location>
</feature>
<protein>
    <recommendedName>
        <fullName evidence="2">DUF6536 domain-containing protein</fullName>
    </recommendedName>
</protein>
<dbReference type="PANTHER" id="PTHR35395">
    <property type="entry name" value="DUF6536 DOMAIN-CONTAINING PROTEIN"/>
    <property type="match status" value="1"/>
</dbReference>
<dbReference type="Proteomes" id="UP000256645">
    <property type="component" value="Unassembled WGS sequence"/>
</dbReference>
<proteinExistence type="predicted"/>
<evidence type="ECO:0000313" key="3">
    <source>
        <dbReference type="EMBL" id="RDW57507.1"/>
    </source>
</evidence>
<gene>
    <name evidence="3" type="ORF">BP6252_13767</name>
</gene>
<accession>A0A3D8Q744</accession>
<feature type="transmembrane region" description="Helical" evidence="1">
    <location>
        <begin position="344"/>
        <end position="366"/>
    </location>
</feature>
<dbReference type="EMBL" id="PDLM01000020">
    <property type="protein sequence ID" value="RDW57507.1"/>
    <property type="molecule type" value="Genomic_DNA"/>
</dbReference>
<reference evidence="3 4" key="1">
    <citation type="journal article" date="2018" name="IMA Fungus">
        <title>IMA Genome-F 9: Draft genome sequence of Annulohypoxylon stygium, Aspergillus mulundensis, Berkeleyomyces basicola (syn. Thielaviopsis basicola), Ceratocystis smalleyi, two Cercospora beticola strains, Coleophoma cylindrospora, Fusarium fracticaudum, Phialophora cf. hyalina, and Morchella septimelata.</title>
        <authorList>
            <person name="Wingfield B.D."/>
            <person name="Bills G.F."/>
            <person name="Dong Y."/>
            <person name="Huang W."/>
            <person name="Nel W.J."/>
            <person name="Swalarsk-Parry B.S."/>
            <person name="Vaghefi N."/>
            <person name="Wilken P.M."/>
            <person name="An Z."/>
            <person name="de Beer Z.W."/>
            <person name="De Vos L."/>
            <person name="Chen L."/>
            <person name="Duong T.A."/>
            <person name="Gao Y."/>
            <person name="Hammerbacher A."/>
            <person name="Kikkert J.R."/>
            <person name="Li Y."/>
            <person name="Li H."/>
            <person name="Li K."/>
            <person name="Li Q."/>
            <person name="Liu X."/>
            <person name="Ma X."/>
            <person name="Naidoo K."/>
            <person name="Pethybridge S.J."/>
            <person name="Sun J."/>
            <person name="Steenkamp E.T."/>
            <person name="van der Nest M.A."/>
            <person name="van Wyk S."/>
            <person name="Wingfield M.J."/>
            <person name="Xiong C."/>
            <person name="Yue Q."/>
            <person name="Zhang X."/>
        </authorList>
    </citation>
    <scope>NUCLEOTIDE SEQUENCE [LARGE SCALE GENOMIC DNA]</scope>
    <source>
        <strain evidence="3 4">BP6252</strain>
    </source>
</reference>
<feature type="transmembrane region" description="Helical" evidence="1">
    <location>
        <begin position="433"/>
        <end position="451"/>
    </location>
</feature>
<dbReference type="AlphaFoldDB" id="A0A3D8Q744"/>
<dbReference type="PANTHER" id="PTHR35395:SF1">
    <property type="entry name" value="DUF6536 DOMAIN-CONTAINING PROTEIN"/>
    <property type="match status" value="1"/>
</dbReference>
<dbReference type="STRING" id="1849047.A0A3D8Q744"/>
<feature type="transmembrane region" description="Helical" evidence="1">
    <location>
        <begin position="98"/>
        <end position="118"/>
    </location>
</feature>
<evidence type="ECO:0000313" key="4">
    <source>
        <dbReference type="Proteomes" id="UP000256645"/>
    </source>
</evidence>
<evidence type="ECO:0000259" key="2">
    <source>
        <dbReference type="Pfam" id="PF20163"/>
    </source>
</evidence>
<dbReference type="InterPro" id="IPR046623">
    <property type="entry name" value="DUF6536"/>
</dbReference>
<comment type="caution">
    <text evidence="3">The sequence shown here is derived from an EMBL/GenBank/DDBJ whole genome shotgun (WGS) entry which is preliminary data.</text>
</comment>
<organism evidence="3 4">
    <name type="scientific">Coleophoma cylindrospora</name>
    <dbReference type="NCBI Taxonomy" id="1849047"/>
    <lineage>
        <taxon>Eukaryota</taxon>
        <taxon>Fungi</taxon>
        <taxon>Dikarya</taxon>
        <taxon>Ascomycota</taxon>
        <taxon>Pezizomycotina</taxon>
        <taxon>Leotiomycetes</taxon>
        <taxon>Helotiales</taxon>
        <taxon>Dermateaceae</taxon>
        <taxon>Coleophoma</taxon>
    </lineage>
</organism>
<sequence>MSEELSYGVISKEEKSGAQVSASIAGPFHDPPAPKSWLKRQKALKGWRSGVTVGACTVSVVLLINILATIAFLVHFGIHEGLVTLYQGNCRTVSTINLGIHLVINTLGTLLLAASNYCMQVLSAPTRKDVDRAHARRKWLDIGISSFRNLGHIGKWRLSLWVLLLVSSLPLHLVYNSVAFSTLAAYKYTGLIVSPAFINSTTFGNATFQIWTTDYVLDSSVPTLEDVQAVQAGIPQYERLENADCIAAYHKSLVTDRSDLILVSSFHNASDDEVNIYLAFQDGDFFVDFEGAAGWICDSYQIFDNSLCYNSLSTDPSSWAIQDHPIDYCLTARQPERCKIKSSLYLIVIVLICNVGKLIGMVLTLWQHTDEPLVTVGDAVSSFLTTPDSTTQDACLLSKNDVNSGKFWRETTHVREWKSKKVFRFRAVSGRRWWLSMLACGVGLLVVVIFLDRAIIGIGQNNLNGTNNSPSLSQIWSVGFGLGDGASFWQNAPNSLYSDILLANLPQLIFSILYFVYNGLYTVMSLAAEWSSYSTKRKGLRVSKPLGHQRSTYYLQLPYMYAIPLIIASGGMHWLISQSFYLLSVDFTRTTRSSDTTITSFTTCGYSAVAMIFALGFGTLMLFCIFVNGFRRIKYDIPPAGSCSLAISSACNPLVEGIDCTMPLQWGVVKAPSHEPGHCSFSDVDVSQPEAGARYS</sequence>
<keyword evidence="1" id="KW-1133">Transmembrane helix</keyword>
<keyword evidence="4" id="KW-1185">Reference proteome</keyword>
<dbReference type="OrthoDB" id="5429634at2759"/>
<feature type="transmembrane region" description="Helical" evidence="1">
    <location>
        <begin position="553"/>
        <end position="576"/>
    </location>
</feature>
<feature type="transmembrane region" description="Helical" evidence="1">
    <location>
        <begin position="50"/>
        <end position="78"/>
    </location>
</feature>
<keyword evidence="1" id="KW-0812">Transmembrane</keyword>
<name>A0A3D8Q744_9HELO</name>
<evidence type="ECO:0000256" key="1">
    <source>
        <dbReference type="SAM" id="Phobius"/>
    </source>
</evidence>
<feature type="transmembrane region" description="Helical" evidence="1">
    <location>
        <begin position="606"/>
        <end position="627"/>
    </location>
</feature>
<dbReference type="Pfam" id="PF20163">
    <property type="entry name" value="DUF6536"/>
    <property type="match status" value="1"/>
</dbReference>